<protein>
    <submittedName>
        <fullName evidence="1">Uncharacterized protein</fullName>
    </submittedName>
</protein>
<name>A0AAW3ZIZ8_9GAMM</name>
<reference evidence="1 2" key="1">
    <citation type="submission" date="2020-09" db="EMBL/GenBank/DDBJ databases">
        <title>Pseudoxanthomonas sp. CAU 1598 isolated from sand of Yaerae Beach.</title>
        <authorList>
            <person name="Kim W."/>
        </authorList>
    </citation>
    <scope>NUCLEOTIDE SEQUENCE [LARGE SCALE GENOMIC DNA]</scope>
    <source>
        <strain evidence="1 2">CAU 1598</strain>
    </source>
</reference>
<gene>
    <name evidence="1" type="ORF">IFO71_08375</name>
</gene>
<dbReference type="Proteomes" id="UP000613768">
    <property type="component" value="Unassembled WGS sequence"/>
</dbReference>
<accession>A0AAW3ZIZ8</accession>
<sequence>MHPSITVAADPHATEASERNEALDCEIPVSITHHFVHDDEWGDIEEIVVESESAD</sequence>
<dbReference type="AlphaFoldDB" id="A0AAW3ZIZ8"/>
<dbReference type="EMBL" id="JACYTR010000012">
    <property type="protein sequence ID" value="MBD8525758.1"/>
    <property type="molecule type" value="Genomic_DNA"/>
</dbReference>
<comment type="caution">
    <text evidence="1">The sequence shown here is derived from an EMBL/GenBank/DDBJ whole genome shotgun (WGS) entry which is preliminary data.</text>
</comment>
<evidence type="ECO:0000313" key="1">
    <source>
        <dbReference type="EMBL" id="MBD8525758.1"/>
    </source>
</evidence>
<dbReference type="RefSeq" id="WP_192029124.1">
    <property type="nucleotide sequence ID" value="NZ_JACYTR010000012.1"/>
</dbReference>
<organism evidence="1 2">
    <name type="scientific">Pseudomarimonas arenosa</name>
    <dbReference type="NCBI Taxonomy" id="2774145"/>
    <lineage>
        <taxon>Bacteria</taxon>
        <taxon>Pseudomonadati</taxon>
        <taxon>Pseudomonadota</taxon>
        <taxon>Gammaproteobacteria</taxon>
        <taxon>Lysobacterales</taxon>
        <taxon>Lysobacteraceae</taxon>
        <taxon>Pseudomarimonas</taxon>
    </lineage>
</organism>
<keyword evidence="2" id="KW-1185">Reference proteome</keyword>
<evidence type="ECO:0000313" key="2">
    <source>
        <dbReference type="Proteomes" id="UP000613768"/>
    </source>
</evidence>
<proteinExistence type="predicted"/>